<reference evidence="1" key="1">
    <citation type="journal article" date="2019" name="Environ. Microbiol.">
        <title>Fungal ecological strategies reflected in gene transcription - a case study of two litter decomposers.</title>
        <authorList>
            <person name="Barbi F."/>
            <person name="Kohler A."/>
            <person name="Barry K."/>
            <person name="Baskaran P."/>
            <person name="Daum C."/>
            <person name="Fauchery L."/>
            <person name="Ihrmark K."/>
            <person name="Kuo A."/>
            <person name="LaButti K."/>
            <person name="Lipzen A."/>
            <person name="Morin E."/>
            <person name="Grigoriev I.V."/>
            <person name="Henrissat B."/>
            <person name="Lindahl B."/>
            <person name="Martin F."/>
        </authorList>
    </citation>
    <scope>NUCLEOTIDE SEQUENCE</scope>
    <source>
        <strain evidence="1">JB14</strain>
    </source>
</reference>
<dbReference type="InterPro" id="IPR012337">
    <property type="entry name" value="RNaseH-like_sf"/>
</dbReference>
<protein>
    <recommendedName>
        <fullName evidence="3">HAT C-terminal dimerisation domain-containing protein</fullName>
    </recommendedName>
</protein>
<dbReference type="SUPFAM" id="SSF53098">
    <property type="entry name" value="Ribonuclease H-like"/>
    <property type="match status" value="1"/>
</dbReference>
<evidence type="ECO:0000313" key="1">
    <source>
        <dbReference type="EMBL" id="KAE9384154.1"/>
    </source>
</evidence>
<keyword evidence="2" id="KW-1185">Reference proteome</keyword>
<dbReference type="EMBL" id="ML770208">
    <property type="protein sequence ID" value="KAE9384154.1"/>
    <property type="molecule type" value="Genomic_DNA"/>
</dbReference>
<sequence length="248" mass="29034">MDHLVTLKAAFHWLVIDPVTYKKLVKAGVKKHKSKDKAKRILRIIKHDDFWDKVENLRDLLKPFAIAMNVVQADNCHLNTVLLLLAYLNYIHTDPPLPQAICSAVHASLEKQWKKVDQDVFILTLIFNPYIRRSLFKKRGPFQTFAGLWAIIHRVYIWFYNKEPDYEFRREFGNYILGIRKWTSDLMSLDYHREDAKKRNTYVNIVQLWCKHQSNDPSDITGANGMVDMALRLSSMVPNSAATERVFS</sequence>
<evidence type="ECO:0000313" key="2">
    <source>
        <dbReference type="Proteomes" id="UP000799118"/>
    </source>
</evidence>
<gene>
    <name evidence="1" type="ORF">BT96DRAFT_1008363</name>
</gene>
<dbReference type="Proteomes" id="UP000799118">
    <property type="component" value="Unassembled WGS sequence"/>
</dbReference>
<accession>A0A6A4GF68</accession>
<evidence type="ECO:0008006" key="3">
    <source>
        <dbReference type="Google" id="ProtNLM"/>
    </source>
</evidence>
<dbReference type="AlphaFoldDB" id="A0A6A4GF68"/>
<proteinExistence type="predicted"/>
<name>A0A6A4GF68_9AGAR</name>
<dbReference type="OrthoDB" id="2423954at2759"/>
<organism evidence="1 2">
    <name type="scientific">Gymnopus androsaceus JB14</name>
    <dbReference type="NCBI Taxonomy" id="1447944"/>
    <lineage>
        <taxon>Eukaryota</taxon>
        <taxon>Fungi</taxon>
        <taxon>Dikarya</taxon>
        <taxon>Basidiomycota</taxon>
        <taxon>Agaricomycotina</taxon>
        <taxon>Agaricomycetes</taxon>
        <taxon>Agaricomycetidae</taxon>
        <taxon>Agaricales</taxon>
        <taxon>Marasmiineae</taxon>
        <taxon>Omphalotaceae</taxon>
        <taxon>Gymnopus</taxon>
    </lineage>
</organism>